<sequence length="51" mass="5877">MKTANHYQTRAPANPNETRTLQRKSINKASSVFSKIIESLVEVERGREYLL</sequence>
<reference evidence="2" key="1">
    <citation type="journal article" date="2023" name="Mol. Ecol. Resour.">
        <title>Chromosome-level genome assembly of a triploid poplar Populus alba 'Berolinensis'.</title>
        <authorList>
            <person name="Chen S."/>
            <person name="Yu Y."/>
            <person name="Wang X."/>
            <person name="Wang S."/>
            <person name="Zhang T."/>
            <person name="Zhou Y."/>
            <person name="He R."/>
            <person name="Meng N."/>
            <person name="Wang Y."/>
            <person name="Liu W."/>
            <person name="Liu Z."/>
            <person name="Liu J."/>
            <person name="Guo Q."/>
            <person name="Huang H."/>
            <person name="Sederoff R.R."/>
            <person name="Wang G."/>
            <person name="Qu G."/>
            <person name="Chen S."/>
        </authorList>
    </citation>
    <scope>NUCLEOTIDE SEQUENCE</scope>
    <source>
        <strain evidence="2">SC-2020</strain>
    </source>
</reference>
<evidence type="ECO:0000313" key="3">
    <source>
        <dbReference type="Proteomes" id="UP001164929"/>
    </source>
</evidence>
<comment type="caution">
    <text evidence="2">The sequence shown here is derived from an EMBL/GenBank/DDBJ whole genome shotgun (WGS) entry which is preliminary data.</text>
</comment>
<organism evidence="2 3">
    <name type="scientific">Populus alba x Populus x berolinensis</name>
    <dbReference type="NCBI Taxonomy" id="444605"/>
    <lineage>
        <taxon>Eukaryota</taxon>
        <taxon>Viridiplantae</taxon>
        <taxon>Streptophyta</taxon>
        <taxon>Embryophyta</taxon>
        <taxon>Tracheophyta</taxon>
        <taxon>Spermatophyta</taxon>
        <taxon>Magnoliopsida</taxon>
        <taxon>eudicotyledons</taxon>
        <taxon>Gunneridae</taxon>
        <taxon>Pentapetalae</taxon>
        <taxon>rosids</taxon>
        <taxon>fabids</taxon>
        <taxon>Malpighiales</taxon>
        <taxon>Salicaceae</taxon>
        <taxon>Saliceae</taxon>
        <taxon>Populus</taxon>
    </lineage>
</organism>
<dbReference type="Proteomes" id="UP001164929">
    <property type="component" value="Chromosome 3"/>
</dbReference>
<name>A0AAD6R8H2_9ROSI</name>
<gene>
    <name evidence="2" type="ORF">NC653_009256</name>
</gene>
<proteinExistence type="predicted"/>
<dbReference type="EMBL" id="JAQIZT010000003">
    <property type="protein sequence ID" value="KAJ7004324.1"/>
    <property type="molecule type" value="Genomic_DNA"/>
</dbReference>
<evidence type="ECO:0000313" key="2">
    <source>
        <dbReference type="EMBL" id="KAJ7004324.1"/>
    </source>
</evidence>
<evidence type="ECO:0000256" key="1">
    <source>
        <dbReference type="SAM" id="MobiDB-lite"/>
    </source>
</evidence>
<feature type="region of interest" description="Disordered" evidence="1">
    <location>
        <begin position="1"/>
        <end position="23"/>
    </location>
</feature>
<keyword evidence="3" id="KW-1185">Reference proteome</keyword>
<dbReference type="AlphaFoldDB" id="A0AAD6R8H2"/>
<protein>
    <submittedName>
        <fullName evidence="2">Uncharacterized protein</fullName>
    </submittedName>
</protein>
<accession>A0AAD6R8H2</accession>